<sequence length="54" mass="6153">MKALFYSKTGRVVWRCTKDAKFELENGSKARRKGAVRGVLFDAEGKAIDKAEYR</sequence>
<dbReference type="Proteomes" id="UP000198432">
    <property type="component" value="Unassembled WGS sequence"/>
</dbReference>
<evidence type="ECO:0000313" key="2">
    <source>
        <dbReference type="Proteomes" id="UP000198432"/>
    </source>
</evidence>
<organism evidence="1 2">
    <name type="scientific">Pontibacter ummariensis</name>
    <dbReference type="NCBI Taxonomy" id="1610492"/>
    <lineage>
        <taxon>Bacteria</taxon>
        <taxon>Pseudomonadati</taxon>
        <taxon>Bacteroidota</taxon>
        <taxon>Cytophagia</taxon>
        <taxon>Cytophagales</taxon>
        <taxon>Hymenobacteraceae</taxon>
        <taxon>Pontibacter</taxon>
    </lineage>
</organism>
<keyword evidence="2" id="KW-1185">Reference proteome</keyword>
<proteinExistence type="predicted"/>
<name>A0A239HPB9_9BACT</name>
<dbReference type="AlphaFoldDB" id="A0A239HPB9"/>
<evidence type="ECO:0000313" key="1">
    <source>
        <dbReference type="EMBL" id="SNS82104.1"/>
    </source>
</evidence>
<accession>A0A239HPB9</accession>
<dbReference type="RefSeq" id="WP_179223066.1">
    <property type="nucleotide sequence ID" value="NZ_FZOQ01000014.1"/>
</dbReference>
<dbReference type="EMBL" id="FZOQ01000014">
    <property type="protein sequence ID" value="SNS82104.1"/>
    <property type="molecule type" value="Genomic_DNA"/>
</dbReference>
<protein>
    <submittedName>
        <fullName evidence="1">Uncharacterized protein</fullName>
    </submittedName>
</protein>
<reference evidence="2" key="1">
    <citation type="submission" date="2017-06" db="EMBL/GenBank/DDBJ databases">
        <authorList>
            <person name="Varghese N."/>
            <person name="Submissions S."/>
        </authorList>
    </citation>
    <scope>NUCLEOTIDE SEQUENCE [LARGE SCALE GENOMIC DNA]</scope>
    <source>
        <strain evidence="2">NKM1</strain>
    </source>
</reference>
<gene>
    <name evidence="1" type="ORF">SAMN06296052_11445</name>
</gene>